<dbReference type="AlphaFoldDB" id="A0A6S6QWM6"/>
<name>A0A6S6QWM6_9FIRM</name>
<organism evidence="3 4">
    <name type="scientific">Anaerocolumna cellulosilytica</name>
    <dbReference type="NCBI Taxonomy" id="433286"/>
    <lineage>
        <taxon>Bacteria</taxon>
        <taxon>Bacillati</taxon>
        <taxon>Bacillota</taxon>
        <taxon>Clostridia</taxon>
        <taxon>Lachnospirales</taxon>
        <taxon>Lachnospiraceae</taxon>
        <taxon>Anaerocolumna</taxon>
    </lineage>
</organism>
<accession>A0A6S6QWM6</accession>
<dbReference type="GO" id="GO:0003723">
    <property type="term" value="F:RNA binding"/>
    <property type="evidence" value="ECO:0007669"/>
    <property type="project" value="UniProtKB-KW"/>
</dbReference>
<sequence>MRKRFIELARTADNRGYQTYSDFLNLNEISIFYSLRHELPKVNYYLFGGYNGAERKVLCFYADTDVKAFSDYITCIRMLPLNKKFSDDLNHRDFLGALMNLGIERSLLGDILVKEKEGFVFCKASISEFIVDNLTKIRHTSIRCEILTEELPEIQPDFKEIRGSVSSIRLDAVIALAFHTSRNSILGLISGGKVFVDGRLVESNSYQLKEEETVSVRGLGKFIFKGMENQTKKGRLFVSILKYI</sequence>
<dbReference type="CDD" id="cd00165">
    <property type="entry name" value="S4"/>
    <property type="match status" value="1"/>
</dbReference>
<proteinExistence type="predicted"/>
<dbReference type="PROSITE" id="PS50889">
    <property type="entry name" value="S4"/>
    <property type="match status" value="1"/>
</dbReference>
<dbReference type="InterPro" id="IPR040591">
    <property type="entry name" value="RqcP2_RBD"/>
</dbReference>
<reference evidence="3 4" key="1">
    <citation type="journal article" date="2016" name="Int. J. Syst. Evol. Microbiol.">
        <title>Descriptions of Anaerotaenia torta gen. nov., sp. nov. and Anaerocolumna cellulosilytica gen. nov., sp. nov. isolated from a methanogenic reactor of cattle waste.</title>
        <authorList>
            <person name="Uek A."/>
            <person name="Ohtaki Y."/>
            <person name="Kaku N."/>
            <person name="Ueki K."/>
        </authorList>
    </citation>
    <scope>NUCLEOTIDE SEQUENCE [LARGE SCALE GENOMIC DNA]</scope>
    <source>
        <strain evidence="3 4">SN021</strain>
    </source>
</reference>
<dbReference type="InterPro" id="IPR012677">
    <property type="entry name" value="Nucleotide-bd_a/b_plait_sf"/>
</dbReference>
<keyword evidence="1" id="KW-0694">RNA-binding</keyword>
<dbReference type="Proteomes" id="UP000515561">
    <property type="component" value="Chromosome"/>
</dbReference>
<feature type="domain" description="RNA-binding S4" evidence="2">
    <location>
        <begin position="168"/>
        <end position="224"/>
    </location>
</feature>
<dbReference type="InterPro" id="IPR036986">
    <property type="entry name" value="S4_RNA-bd_sf"/>
</dbReference>
<dbReference type="EMBL" id="AP023367">
    <property type="protein sequence ID" value="BCJ95024.1"/>
    <property type="molecule type" value="Genomic_DNA"/>
</dbReference>
<protein>
    <recommendedName>
        <fullName evidence="2">RNA-binding S4 domain-containing protein</fullName>
    </recommendedName>
</protein>
<gene>
    <name evidence="3" type="ORF">acsn021_25930</name>
</gene>
<evidence type="ECO:0000259" key="2">
    <source>
        <dbReference type="SMART" id="SM00363"/>
    </source>
</evidence>
<keyword evidence="4" id="KW-1185">Reference proteome</keyword>
<dbReference type="Pfam" id="PF17774">
    <property type="entry name" value="YlmH_RBD"/>
    <property type="match status" value="1"/>
</dbReference>
<dbReference type="SMART" id="SM00363">
    <property type="entry name" value="S4"/>
    <property type="match status" value="1"/>
</dbReference>
<dbReference type="Gene3D" id="3.30.1370.160">
    <property type="match status" value="1"/>
</dbReference>
<dbReference type="Gene3D" id="3.30.70.330">
    <property type="match status" value="1"/>
</dbReference>
<dbReference type="SUPFAM" id="SSF55174">
    <property type="entry name" value="Alpha-L RNA-binding motif"/>
    <property type="match status" value="1"/>
</dbReference>
<dbReference type="Gene3D" id="3.10.290.10">
    <property type="entry name" value="RNA-binding S4 domain"/>
    <property type="match status" value="1"/>
</dbReference>
<dbReference type="KEGG" id="acel:acsn021_25930"/>
<dbReference type="InterPro" id="IPR002942">
    <property type="entry name" value="S4_RNA-bd"/>
</dbReference>
<evidence type="ECO:0000313" key="4">
    <source>
        <dbReference type="Proteomes" id="UP000515561"/>
    </source>
</evidence>
<evidence type="ECO:0000256" key="1">
    <source>
        <dbReference type="PROSITE-ProRule" id="PRU00182"/>
    </source>
</evidence>
<dbReference type="Pfam" id="PF01479">
    <property type="entry name" value="S4"/>
    <property type="match status" value="1"/>
</dbReference>
<evidence type="ECO:0000313" key="3">
    <source>
        <dbReference type="EMBL" id="BCJ95024.1"/>
    </source>
</evidence>